<evidence type="ECO:0000313" key="2">
    <source>
        <dbReference type="Proteomes" id="UP000004508"/>
    </source>
</evidence>
<keyword evidence="2" id="KW-1185">Reference proteome</keyword>
<organism evidence="1 2">
    <name type="scientific">Ktedonobacter racemifer DSM 44963</name>
    <dbReference type="NCBI Taxonomy" id="485913"/>
    <lineage>
        <taxon>Bacteria</taxon>
        <taxon>Bacillati</taxon>
        <taxon>Chloroflexota</taxon>
        <taxon>Ktedonobacteria</taxon>
        <taxon>Ktedonobacterales</taxon>
        <taxon>Ktedonobacteraceae</taxon>
        <taxon>Ktedonobacter</taxon>
    </lineage>
</organism>
<dbReference type="Proteomes" id="UP000004508">
    <property type="component" value="Unassembled WGS sequence"/>
</dbReference>
<reference evidence="1 2" key="1">
    <citation type="journal article" date="2011" name="Stand. Genomic Sci.">
        <title>Non-contiguous finished genome sequence and contextual data of the filamentous soil bacterium Ktedonobacter racemifer type strain (SOSP1-21).</title>
        <authorList>
            <person name="Chang Y.J."/>
            <person name="Land M."/>
            <person name="Hauser L."/>
            <person name="Chertkov O."/>
            <person name="Del Rio T.G."/>
            <person name="Nolan M."/>
            <person name="Copeland A."/>
            <person name="Tice H."/>
            <person name="Cheng J.F."/>
            <person name="Lucas S."/>
            <person name="Han C."/>
            <person name="Goodwin L."/>
            <person name="Pitluck S."/>
            <person name="Ivanova N."/>
            <person name="Ovchinikova G."/>
            <person name="Pati A."/>
            <person name="Chen A."/>
            <person name="Palaniappan K."/>
            <person name="Mavromatis K."/>
            <person name="Liolios K."/>
            <person name="Brettin T."/>
            <person name="Fiebig A."/>
            <person name="Rohde M."/>
            <person name="Abt B."/>
            <person name="Goker M."/>
            <person name="Detter J.C."/>
            <person name="Woyke T."/>
            <person name="Bristow J."/>
            <person name="Eisen J.A."/>
            <person name="Markowitz V."/>
            <person name="Hugenholtz P."/>
            <person name="Kyrpides N.C."/>
            <person name="Klenk H.P."/>
            <person name="Lapidus A."/>
        </authorList>
    </citation>
    <scope>NUCLEOTIDE SEQUENCE [LARGE SCALE GENOMIC DNA]</scope>
    <source>
        <strain evidence="2">DSM 44963</strain>
    </source>
</reference>
<dbReference type="AlphaFoldDB" id="D6TRC9"/>
<protein>
    <submittedName>
        <fullName evidence="1">Uncharacterized protein</fullName>
    </submittedName>
</protein>
<dbReference type="InParanoid" id="D6TRC9"/>
<evidence type="ECO:0000313" key="1">
    <source>
        <dbReference type="EMBL" id="EFH87828.1"/>
    </source>
</evidence>
<name>D6TRC9_KTERA</name>
<comment type="caution">
    <text evidence="1">The sequence shown here is derived from an EMBL/GenBank/DDBJ whole genome shotgun (WGS) entry which is preliminary data.</text>
</comment>
<proteinExistence type="predicted"/>
<accession>D6TRC9</accession>
<sequence length="56" mass="6664">MKNRTSLHFSYTHLLLLNACSRRVKSNKNVTEGRWFPQIRMLLEPTISFLEKSRTI</sequence>
<dbReference type="EMBL" id="ADVG01000002">
    <property type="protein sequence ID" value="EFH87828.1"/>
    <property type="molecule type" value="Genomic_DNA"/>
</dbReference>
<gene>
    <name evidence="1" type="ORF">Krac_9179</name>
</gene>